<dbReference type="VEuPathDB" id="FungiDB:JI435_153470"/>
<keyword evidence="2" id="KW-0812">Transmembrane</keyword>
<feature type="transmembrane region" description="Helical" evidence="2">
    <location>
        <begin position="177"/>
        <end position="200"/>
    </location>
</feature>
<keyword evidence="2" id="KW-1133">Transmembrane helix</keyword>
<name>A0A7U2F9A9_PHANO</name>
<gene>
    <name evidence="4" type="ORF">JI435_153470</name>
</gene>
<proteinExistence type="predicted"/>
<protein>
    <recommendedName>
        <fullName evidence="6">Extracellular membrane protein CFEM domain-containing protein</fullName>
    </recommendedName>
</protein>
<evidence type="ECO:0000313" key="4">
    <source>
        <dbReference type="EMBL" id="QRD01052.1"/>
    </source>
</evidence>
<dbReference type="EMBL" id="CP069033">
    <property type="protein sequence ID" value="QRD01052.1"/>
    <property type="molecule type" value="Genomic_DNA"/>
</dbReference>
<accession>A0A7U2F9A9</accession>
<dbReference type="Proteomes" id="UP000663193">
    <property type="component" value="Chromosome 11"/>
</dbReference>
<dbReference type="AlphaFoldDB" id="A0A7U2F9A9"/>
<feature type="chain" id="PRO_5031153428" description="Extracellular membrane protein CFEM domain-containing protein" evidence="3">
    <location>
        <begin position="22"/>
        <end position="284"/>
    </location>
</feature>
<keyword evidence="5" id="KW-1185">Reference proteome</keyword>
<sequence>MPTIALLLSSFLLLLPWATYAQVGTMGQDLSTMVGYYQQLPCAQSCFMFGKSCPVDALGRELGCDPKNSCNSRGWEAKNDCYCRPDYQKPAQQYLTSCINSGCSVGNAAIDAATAGSMYNQYCQGKGYIAADPLPATVEATITAADGSLHTSTKVFNSGATGSSTGSDTSSSKSSTLSLATIIGIVVGSLAGLAFLGIAIKTFMNFCGPCLKRQPAQPQHQLPFADNSRSQGAVYPMQPYNQEGYYPSPRMEDELKPDDSLSVVGGFARPAPTLVSDGGPGRRW</sequence>
<feature type="compositionally biased region" description="Basic and acidic residues" evidence="1">
    <location>
        <begin position="250"/>
        <end position="259"/>
    </location>
</feature>
<evidence type="ECO:0008006" key="6">
    <source>
        <dbReference type="Google" id="ProtNLM"/>
    </source>
</evidence>
<evidence type="ECO:0000256" key="1">
    <source>
        <dbReference type="SAM" id="MobiDB-lite"/>
    </source>
</evidence>
<keyword evidence="3" id="KW-0732">Signal</keyword>
<dbReference type="OrthoDB" id="5421290at2759"/>
<evidence type="ECO:0000256" key="3">
    <source>
        <dbReference type="SAM" id="SignalP"/>
    </source>
</evidence>
<evidence type="ECO:0000256" key="2">
    <source>
        <dbReference type="SAM" id="Phobius"/>
    </source>
</evidence>
<keyword evidence="2" id="KW-0472">Membrane</keyword>
<organism evidence="4 5">
    <name type="scientific">Phaeosphaeria nodorum (strain SN15 / ATCC MYA-4574 / FGSC 10173)</name>
    <name type="common">Glume blotch fungus</name>
    <name type="synonym">Parastagonospora nodorum</name>
    <dbReference type="NCBI Taxonomy" id="321614"/>
    <lineage>
        <taxon>Eukaryota</taxon>
        <taxon>Fungi</taxon>
        <taxon>Dikarya</taxon>
        <taxon>Ascomycota</taxon>
        <taxon>Pezizomycotina</taxon>
        <taxon>Dothideomycetes</taxon>
        <taxon>Pleosporomycetidae</taxon>
        <taxon>Pleosporales</taxon>
        <taxon>Pleosporineae</taxon>
        <taxon>Phaeosphaeriaceae</taxon>
        <taxon>Parastagonospora</taxon>
    </lineage>
</organism>
<feature type="signal peptide" evidence="3">
    <location>
        <begin position="1"/>
        <end position="21"/>
    </location>
</feature>
<evidence type="ECO:0000313" key="5">
    <source>
        <dbReference type="Proteomes" id="UP000663193"/>
    </source>
</evidence>
<reference evidence="5" key="1">
    <citation type="journal article" date="2021" name="BMC Genomics">
        <title>Chromosome-level genome assembly and manually-curated proteome of model necrotroph Parastagonospora nodorum Sn15 reveals a genome-wide trove of candidate effector homologs, and redundancy of virulence-related functions within an accessory chromosome.</title>
        <authorList>
            <person name="Bertazzoni S."/>
            <person name="Jones D.A.B."/>
            <person name="Phan H.T."/>
            <person name="Tan K.-C."/>
            <person name="Hane J.K."/>
        </authorList>
    </citation>
    <scope>NUCLEOTIDE SEQUENCE [LARGE SCALE GENOMIC DNA]</scope>
    <source>
        <strain evidence="5">SN15 / ATCC MYA-4574 / FGSC 10173)</strain>
    </source>
</reference>
<feature type="region of interest" description="Disordered" evidence="1">
    <location>
        <begin position="219"/>
        <end position="284"/>
    </location>
</feature>